<name>A0A6J7J864_9ZZZZ</name>
<proteinExistence type="predicted"/>
<protein>
    <submittedName>
        <fullName evidence="2">Unannotated protein</fullName>
    </submittedName>
</protein>
<dbReference type="InterPro" id="IPR012334">
    <property type="entry name" value="Pectin_lyas_fold"/>
</dbReference>
<feature type="compositionally biased region" description="Low complexity" evidence="1">
    <location>
        <begin position="58"/>
        <end position="75"/>
    </location>
</feature>
<dbReference type="InterPro" id="IPR011050">
    <property type="entry name" value="Pectin_lyase_fold/virulence"/>
</dbReference>
<evidence type="ECO:0000256" key="1">
    <source>
        <dbReference type="SAM" id="MobiDB-lite"/>
    </source>
</evidence>
<evidence type="ECO:0000313" key="2">
    <source>
        <dbReference type="EMBL" id="CAB4939300.1"/>
    </source>
</evidence>
<sequence>MRRYAPVGLALAALLGLMLVLPASSEPSTGIRVPSVEEFNALDARVTTLEKEVAELQGASPTATPTPSTTPTAGPDSPPPAAADFPTPESVGPATEPTEAWTGSCTVTTDGLVIEDVVVTCPAGLEMGNVNGDQAPDRSVQGVVIRNAVVNGGVFTSEVDTDDAAGNDASHPQIFAVESSSIVCAPAQGSCRAVGLAHFSVRDSYLRGTHSGGWAHNNVVIEDSYITTTGTSTHQSGIRMLKNSTLRGNTLFCAPAGSEQDGGCSADGVFYREFGVPENLTIEGNYFRRDAGRGQWFATRFVDCQLVDVCVNISMVGNVFDRGQGTDGGEFPNDTGDIWADNYWADGRPADSGEAR</sequence>
<gene>
    <name evidence="2" type="ORF">UFOPK3662_01774</name>
</gene>
<dbReference type="AlphaFoldDB" id="A0A6J7J864"/>
<dbReference type="SUPFAM" id="SSF51126">
    <property type="entry name" value="Pectin lyase-like"/>
    <property type="match status" value="1"/>
</dbReference>
<reference evidence="2" key="1">
    <citation type="submission" date="2020-05" db="EMBL/GenBank/DDBJ databases">
        <authorList>
            <person name="Chiriac C."/>
            <person name="Salcher M."/>
            <person name="Ghai R."/>
            <person name="Kavagutti S V."/>
        </authorList>
    </citation>
    <scope>NUCLEOTIDE SEQUENCE</scope>
</reference>
<organism evidence="2">
    <name type="scientific">freshwater metagenome</name>
    <dbReference type="NCBI Taxonomy" id="449393"/>
    <lineage>
        <taxon>unclassified sequences</taxon>
        <taxon>metagenomes</taxon>
        <taxon>ecological metagenomes</taxon>
    </lineage>
</organism>
<feature type="region of interest" description="Disordered" evidence="1">
    <location>
        <begin position="54"/>
        <end position="103"/>
    </location>
</feature>
<dbReference type="Gene3D" id="2.160.20.10">
    <property type="entry name" value="Single-stranded right-handed beta-helix, Pectin lyase-like"/>
    <property type="match status" value="1"/>
</dbReference>
<accession>A0A6J7J864</accession>
<dbReference type="EMBL" id="CAFBMW010000012">
    <property type="protein sequence ID" value="CAB4939300.1"/>
    <property type="molecule type" value="Genomic_DNA"/>
</dbReference>